<protein>
    <submittedName>
        <fullName evidence="3">Glycosyltransferase</fullName>
    </submittedName>
</protein>
<evidence type="ECO:0000259" key="1">
    <source>
        <dbReference type="Pfam" id="PF00534"/>
    </source>
</evidence>
<dbReference type="Gene3D" id="3.40.50.2000">
    <property type="entry name" value="Glycogen Phosphorylase B"/>
    <property type="match status" value="2"/>
</dbReference>
<dbReference type="RefSeq" id="WP_155082540.1">
    <property type="nucleotide sequence ID" value="NZ_WMIA01000001.1"/>
</dbReference>
<dbReference type="InterPro" id="IPR050194">
    <property type="entry name" value="Glycosyltransferase_grp1"/>
</dbReference>
<reference evidence="3 4" key="1">
    <citation type="submission" date="2019-11" db="EMBL/GenBank/DDBJ databases">
        <title>Isolation of a new High Light Tolerant Cyanobacteria.</title>
        <authorList>
            <person name="Dobson Z."/>
            <person name="Vaughn N."/>
            <person name="Vaughn M."/>
            <person name="Fromme P."/>
            <person name="Mazor Y."/>
        </authorList>
    </citation>
    <scope>NUCLEOTIDE SEQUENCE [LARGE SCALE GENOMIC DNA]</scope>
    <source>
        <strain evidence="3 4">0216</strain>
    </source>
</reference>
<evidence type="ECO:0000313" key="3">
    <source>
        <dbReference type="EMBL" id="MTF37325.1"/>
    </source>
</evidence>
<dbReference type="InterPro" id="IPR028098">
    <property type="entry name" value="Glyco_trans_4-like_N"/>
</dbReference>
<dbReference type="AlphaFoldDB" id="A0A844GSS8"/>
<proteinExistence type="predicted"/>
<evidence type="ECO:0000259" key="2">
    <source>
        <dbReference type="Pfam" id="PF13439"/>
    </source>
</evidence>
<organism evidence="3 4">
    <name type="scientific">Cyanobacterium aponinum 0216</name>
    <dbReference type="NCBI Taxonomy" id="2676140"/>
    <lineage>
        <taxon>Bacteria</taxon>
        <taxon>Bacillati</taxon>
        <taxon>Cyanobacteriota</taxon>
        <taxon>Cyanophyceae</taxon>
        <taxon>Oscillatoriophycideae</taxon>
        <taxon>Chroococcales</taxon>
        <taxon>Geminocystaceae</taxon>
        <taxon>Cyanobacterium</taxon>
    </lineage>
</organism>
<keyword evidence="3" id="KW-0808">Transferase</keyword>
<dbReference type="PANTHER" id="PTHR45947:SF15">
    <property type="entry name" value="TEICHURONIC ACID BIOSYNTHESIS GLYCOSYLTRANSFERASE TUAC-RELATED"/>
    <property type="match status" value="1"/>
</dbReference>
<evidence type="ECO:0000313" key="4">
    <source>
        <dbReference type="Proteomes" id="UP000437131"/>
    </source>
</evidence>
<dbReference type="Proteomes" id="UP000437131">
    <property type="component" value="Unassembled WGS sequence"/>
</dbReference>
<dbReference type="InterPro" id="IPR001296">
    <property type="entry name" value="Glyco_trans_1"/>
</dbReference>
<dbReference type="Pfam" id="PF00534">
    <property type="entry name" value="Glycos_transf_1"/>
    <property type="match status" value="1"/>
</dbReference>
<name>A0A844GSS8_9CHRO</name>
<feature type="domain" description="Glycosyl transferase family 1" evidence="1">
    <location>
        <begin position="218"/>
        <end position="375"/>
    </location>
</feature>
<dbReference type="SUPFAM" id="SSF53756">
    <property type="entry name" value="UDP-Glycosyltransferase/glycogen phosphorylase"/>
    <property type="match status" value="1"/>
</dbReference>
<comment type="caution">
    <text evidence="3">The sequence shown here is derived from an EMBL/GenBank/DDBJ whole genome shotgun (WGS) entry which is preliminary data.</text>
</comment>
<accession>A0A844GSS8</accession>
<gene>
    <name evidence="3" type="ORF">GGC33_00015</name>
</gene>
<feature type="domain" description="Glycosyltransferase subfamily 4-like N-terminal" evidence="2">
    <location>
        <begin position="112"/>
        <end position="208"/>
    </location>
</feature>
<sequence length="402" mass="45617">MKIAYLINQYPKVSHSFIRREIIALESLGVTIKRFSVRKIGDELVDDEDKEELLKTRFILELGIKGLLFYLLRVILFQPLNFIKALILTFKIGYRSERGVMVNLIYLVEACVLSFWLKQEQIRHVHAHFGTNSTTVAMLTSLLGNISYSFTIHGPEEFDKPDAIALSEKIKRATFVVTISNYGKSQVYRWCEYQDWQKVHVIHCGLDEKFIQAEITPIPSENNLVCVGRLCPQKGQLLLLDAIARLKQKGIICQLTLVGDGELRQEIEKLAEKLHIKSQINITGWASSEEVKMKINEAKLMVIPSFAEGLPVVIMESFALGRPVISTYVAGIPELVVENESGWLCFAGDVESLTEKLEKALSLSPEKLNQIGIISKKKVKYNHDIEIEAKKLKNLFEIVVTN</sequence>
<dbReference type="Pfam" id="PF13439">
    <property type="entry name" value="Glyco_transf_4"/>
    <property type="match status" value="1"/>
</dbReference>
<dbReference type="GO" id="GO:0016757">
    <property type="term" value="F:glycosyltransferase activity"/>
    <property type="evidence" value="ECO:0007669"/>
    <property type="project" value="InterPro"/>
</dbReference>
<dbReference type="CDD" id="cd03801">
    <property type="entry name" value="GT4_PimA-like"/>
    <property type="match status" value="1"/>
</dbReference>
<dbReference type="PANTHER" id="PTHR45947">
    <property type="entry name" value="SULFOQUINOVOSYL TRANSFERASE SQD2"/>
    <property type="match status" value="1"/>
</dbReference>
<dbReference type="EMBL" id="WMIA01000001">
    <property type="protein sequence ID" value="MTF37325.1"/>
    <property type="molecule type" value="Genomic_DNA"/>
</dbReference>